<feature type="region of interest" description="Disordered" evidence="1">
    <location>
        <begin position="148"/>
        <end position="205"/>
    </location>
</feature>
<gene>
    <name evidence="3" type="ORF">KSZ_15250</name>
</gene>
<keyword evidence="2" id="KW-0472">Membrane</keyword>
<dbReference type="EMBL" id="BNJJ01000003">
    <property type="protein sequence ID" value="GHO83519.1"/>
    <property type="molecule type" value="Genomic_DNA"/>
</dbReference>
<evidence type="ECO:0000313" key="3">
    <source>
        <dbReference type="EMBL" id="GHO83519.1"/>
    </source>
</evidence>
<dbReference type="RefSeq" id="WP_201361173.1">
    <property type="nucleotide sequence ID" value="NZ_BNJJ01000003.1"/>
</dbReference>
<feature type="compositionally biased region" description="Low complexity" evidence="1">
    <location>
        <begin position="148"/>
        <end position="158"/>
    </location>
</feature>
<accession>A0ABQ3VBV6</accession>
<sequence>MSELDRHLTTEELSALLDNQLSMGEPEENMYHAHLQSCEQCQLEFAELRQTVKLLRSLPAPTLPRSFALPADISWEVPEVDEEPATPQEDAVASSPISLPQRRLQQARRTSTGRDWRPTLRLISSLVAVVGICFMLSTLQLPHFGGSATGTSSNSAMSRPSATNPPGGHATSSTTNTTHPPASGTVPGAKPSTAQSTTAQPNTTQSDPLQFLHFFGIDNSPGRLRLGLLLVIVGALGFYIFKQKYRHRWR</sequence>
<dbReference type="Gene3D" id="1.10.10.1320">
    <property type="entry name" value="Anti-sigma factor, zinc-finger domain"/>
    <property type="match status" value="1"/>
</dbReference>
<dbReference type="Proteomes" id="UP000635565">
    <property type="component" value="Unassembled WGS sequence"/>
</dbReference>
<keyword evidence="2" id="KW-1133">Transmembrane helix</keyword>
<proteinExistence type="predicted"/>
<keyword evidence="2" id="KW-0812">Transmembrane</keyword>
<evidence type="ECO:0000256" key="2">
    <source>
        <dbReference type="SAM" id="Phobius"/>
    </source>
</evidence>
<dbReference type="InterPro" id="IPR041916">
    <property type="entry name" value="Anti_sigma_zinc_sf"/>
</dbReference>
<feature type="compositionally biased region" description="Polar residues" evidence="1">
    <location>
        <begin position="95"/>
        <end position="110"/>
    </location>
</feature>
<organism evidence="3 4">
    <name type="scientific">Dictyobacter formicarum</name>
    <dbReference type="NCBI Taxonomy" id="2778368"/>
    <lineage>
        <taxon>Bacteria</taxon>
        <taxon>Bacillati</taxon>
        <taxon>Chloroflexota</taxon>
        <taxon>Ktedonobacteria</taxon>
        <taxon>Ktedonobacterales</taxon>
        <taxon>Dictyobacteraceae</taxon>
        <taxon>Dictyobacter</taxon>
    </lineage>
</organism>
<feature type="compositionally biased region" description="Polar residues" evidence="1">
    <location>
        <begin position="192"/>
        <end position="205"/>
    </location>
</feature>
<keyword evidence="4" id="KW-1185">Reference proteome</keyword>
<reference evidence="3 4" key="1">
    <citation type="journal article" date="2021" name="Int. J. Syst. Evol. Microbiol.">
        <title>Reticulibacter mediterranei gen. nov., sp. nov., within the new family Reticulibacteraceae fam. nov., and Ktedonospora formicarum gen. nov., sp. nov., Ktedonobacter robiniae sp. nov., Dictyobacter formicarum sp. nov. and Dictyobacter arantiisoli sp. nov., belonging to the class Ktedonobacteria.</title>
        <authorList>
            <person name="Yabe S."/>
            <person name="Zheng Y."/>
            <person name="Wang C.M."/>
            <person name="Sakai Y."/>
            <person name="Abe K."/>
            <person name="Yokota A."/>
            <person name="Donadio S."/>
            <person name="Cavaletti L."/>
            <person name="Monciardini P."/>
        </authorList>
    </citation>
    <scope>NUCLEOTIDE SEQUENCE [LARGE SCALE GENOMIC DNA]</scope>
    <source>
        <strain evidence="3 4">SOSP1-9</strain>
    </source>
</reference>
<evidence type="ECO:0000313" key="4">
    <source>
        <dbReference type="Proteomes" id="UP000635565"/>
    </source>
</evidence>
<feature type="transmembrane region" description="Helical" evidence="2">
    <location>
        <begin position="119"/>
        <end position="139"/>
    </location>
</feature>
<feature type="compositionally biased region" description="Polar residues" evidence="1">
    <location>
        <begin position="160"/>
        <end position="180"/>
    </location>
</feature>
<feature type="transmembrane region" description="Helical" evidence="2">
    <location>
        <begin position="224"/>
        <end position="241"/>
    </location>
</feature>
<protein>
    <recommendedName>
        <fullName evidence="5">Zinc-finger domain-containing protein</fullName>
    </recommendedName>
</protein>
<comment type="caution">
    <text evidence="3">The sequence shown here is derived from an EMBL/GenBank/DDBJ whole genome shotgun (WGS) entry which is preliminary data.</text>
</comment>
<feature type="region of interest" description="Disordered" evidence="1">
    <location>
        <begin position="80"/>
        <end position="113"/>
    </location>
</feature>
<evidence type="ECO:0000256" key="1">
    <source>
        <dbReference type="SAM" id="MobiDB-lite"/>
    </source>
</evidence>
<evidence type="ECO:0008006" key="5">
    <source>
        <dbReference type="Google" id="ProtNLM"/>
    </source>
</evidence>
<name>A0ABQ3VBV6_9CHLR</name>